<sequence>MEGYCMLYADYFADNPLHVFKFNAAADSVLEVSQDDYNRCSTASPIYTYKASDATVPLPRSGRRYFVSGTPGNCDRGEGLIVVVMSDKHGRRPGSAPVPATAPAQSPRAAGLVHVPAPAPAPDAPAKGAAARTAGSGSLLLGALLGAALLGAPVPSRFAPLTPVPSHASRSALRHLRRLTAGNRRSAPPLFVMEPQAPSCHPVQAPYHRPRDRGRRSCLRCSPIDNDAVAMEEGDGGGSGGAAGGEGGGAGGRSAGEGGVYDDGLDDLWPPARVSSADFLAQMWEDGDDPTTNSTRTSSHADGGDGEPPVYAVDEDGQLFNSQVGSNNPVGQGSHNHPQFYDVDEDVELLDSDEDADVGTHDATFEMGDLADSVEIRMKEKAEADEILEEMRKQKEDPMSHCQGDTDIEDLFVTEEEAGAEPCTEVPLKKMKLPVKRKGPTERSHSSVVVEHVRDFIPSDEEDKCPGFLPEDDDDGFQPLSMIVPKGRKSRAKKRPPRVCPIEVKMIQVQLLLLDQVQLMLLDQMLLLLLNQVQLLLLDQVLLLLLEQVMLLLDQVLLLLLEQVLLLLEQVLLLLLDQVLQLLLDQVVLLVVVMLLLLRLQPVALPHQQDHQQELHLLHQDLLHHRQSQNTKPAIQRTKGQGHGVI</sequence>
<keyword evidence="4" id="KW-1185">Reference proteome</keyword>
<dbReference type="InterPro" id="IPR008972">
    <property type="entry name" value="Cupredoxin"/>
</dbReference>
<evidence type="ECO:0000259" key="2">
    <source>
        <dbReference type="PROSITE" id="PS51485"/>
    </source>
</evidence>
<feature type="region of interest" description="Disordered" evidence="1">
    <location>
        <begin position="194"/>
        <end position="216"/>
    </location>
</feature>
<dbReference type="PANTHER" id="PTHR33021:SF197">
    <property type="entry name" value="EARLY NODULIN-LIKE PROTEIN 13"/>
    <property type="match status" value="1"/>
</dbReference>
<dbReference type="GO" id="GO:0005886">
    <property type="term" value="C:plasma membrane"/>
    <property type="evidence" value="ECO:0007669"/>
    <property type="project" value="TreeGrafter"/>
</dbReference>
<evidence type="ECO:0000313" key="3">
    <source>
        <dbReference type="EMBL" id="KAK1605195.1"/>
    </source>
</evidence>
<feature type="region of interest" description="Disordered" evidence="1">
    <location>
        <begin position="229"/>
        <end position="267"/>
    </location>
</feature>
<name>A0AAD8VHN9_LOLMU</name>
<accession>A0AAD8VHN9</accession>
<protein>
    <recommendedName>
        <fullName evidence="2">Phytocyanin domain-containing protein</fullName>
    </recommendedName>
</protein>
<dbReference type="Proteomes" id="UP001231189">
    <property type="component" value="Unassembled WGS sequence"/>
</dbReference>
<dbReference type="InterPro" id="IPR039391">
    <property type="entry name" value="Phytocyanin-like"/>
</dbReference>
<comment type="caution">
    <text evidence="3">The sequence shown here is derived from an EMBL/GenBank/DDBJ whole genome shotgun (WGS) entry which is preliminary data.</text>
</comment>
<reference evidence="3" key="1">
    <citation type="submission" date="2023-07" db="EMBL/GenBank/DDBJ databases">
        <title>A chromosome-level genome assembly of Lolium multiflorum.</title>
        <authorList>
            <person name="Chen Y."/>
            <person name="Copetti D."/>
            <person name="Kolliker R."/>
            <person name="Studer B."/>
        </authorList>
    </citation>
    <scope>NUCLEOTIDE SEQUENCE</scope>
    <source>
        <strain evidence="3">02402/16</strain>
        <tissue evidence="3">Leaf</tissue>
    </source>
</reference>
<dbReference type="SUPFAM" id="SSF49503">
    <property type="entry name" value="Cupredoxins"/>
    <property type="match status" value="1"/>
</dbReference>
<dbReference type="PROSITE" id="PS51485">
    <property type="entry name" value="PHYTOCYANIN"/>
    <property type="match status" value="1"/>
</dbReference>
<evidence type="ECO:0000313" key="4">
    <source>
        <dbReference type="Proteomes" id="UP001231189"/>
    </source>
</evidence>
<gene>
    <name evidence="3" type="ORF">QYE76_028868</name>
</gene>
<dbReference type="EMBL" id="JAUUTY010000007">
    <property type="protein sequence ID" value="KAK1605195.1"/>
    <property type="molecule type" value="Genomic_DNA"/>
</dbReference>
<dbReference type="InterPro" id="IPR003245">
    <property type="entry name" value="Phytocyanin_dom"/>
</dbReference>
<feature type="domain" description="Phytocyanin" evidence="2">
    <location>
        <begin position="1"/>
        <end position="86"/>
    </location>
</feature>
<feature type="region of interest" description="Disordered" evidence="1">
    <location>
        <begin position="284"/>
        <end position="311"/>
    </location>
</feature>
<feature type="compositionally biased region" description="Polar residues" evidence="1">
    <location>
        <begin position="290"/>
        <end position="300"/>
    </location>
</feature>
<organism evidence="3 4">
    <name type="scientific">Lolium multiflorum</name>
    <name type="common">Italian ryegrass</name>
    <name type="synonym">Lolium perenne subsp. multiflorum</name>
    <dbReference type="NCBI Taxonomy" id="4521"/>
    <lineage>
        <taxon>Eukaryota</taxon>
        <taxon>Viridiplantae</taxon>
        <taxon>Streptophyta</taxon>
        <taxon>Embryophyta</taxon>
        <taxon>Tracheophyta</taxon>
        <taxon>Spermatophyta</taxon>
        <taxon>Magnoliopsida</taxon>
        <taxon>Liliopsida</taxon>
        <taxon>Poales</taxon>
        <taxon>Poaceae</taxon>
        <taxon>BOP clade</taxon>
        <taxon>Pooideae</taxon>
        <taxon>Poodae</taxon>
        <taxon>Poeae</taxon>
        <taxon>Poeae Chloroplast Group 2 (Poeae type)</taxon>
        <taxon>Loliodinae</taxon>
        <taxon>Loliinae</taxon>
        <taxon>Lolium</taxon>
    </lineage>
</organism>
<dbReference type="GO" id="GO:0009055">
    <property type="term" value="F:electron transfer activity"/>
    <property type="evidence" value="ECO:0007669"/>
    <property type="project" value="InterPro"/>
</dbReference>
<proteinExistence type="predicted"/>
<dbReference type="Pfam" id="PF02298">
    <property type="entry name" value="Cu_bind_like"/>
    <property type="match status" value="1"/>
</dbReference>
<dbReference type="Gene3D" id="2.60.40.420">
    <property type="entry name" value="Cupredoxins - blue copper proteins"/>
    <property type="match status" value="1"/>
</dbReference>
<dbReference type="AlphaFoldDB" id="A0AAD8VHN9"/>
<feature type="compositionally biased region" description="Gly residues" evidence="1">
    <location>
        <begin position="236"/>
        <end position="261"/>
    </location>
</feature>
<evidence type="ECO:0000256" key="1">
    <source>
        <dbReference type="SAM" id="MobiDB-lite"/>
    </source>
</evidence>
<dbReference type="PANTHER" id="PTHR33021">
    <property type="entry name" value="BLUE COPPER PROTEIN"/>
    <property type="match status" value="1"/>
</dbReference>